<dbReference type="CDD" id="cd08268">
    <property type="entry name" value="MDR2"/>
    <property type="match status" value="1"/>
</dbReference>
<dbReference type="OrthoDB" id="9805883at2"/>
<organism evidence="4 5">
    <name type="scientific">Bradyrhizobium lablabi</name>
    <dbReference type="NCBI Taxonomy" id="722472"/>
    <lineage>
        <taxon>Bacteria</taxon>
        <taxon>Pseudomonadati</taxon>
        <taxon>Pseudomonadota</taxon>
        <taxon>Alphaproteobacteria</taxon>
        <taxon>Hyphomicrobiales</taxon>
        <taxon>Nitrobacteraceae</taxon>
        <taxon>Bradyrhizobium</taxon>
    </lineage>
</organism>
<dbReference type="Gene3D" id="3.90.180.10">
    <property type="entry name" value="Medium-chain alcohol dehydrogenases, catalytic domain"/>
    <property type="match status" value="1"/>
</dbReference>
<dbReference type="InterPro" id="IPR011032">
    <property type="entry name" value="GroES-like_sf"/>
</dbReference>
<sequence length="327" mass="34142">MSRSVRFHEFGGPEVLKIEDVVVPDPSPKEVRLRIKAIGLNRSEVLTRSGRAATKATLPAQLGLEAAGAIEALGSDVDGLAVGDRVAVIPGEIARGYYGEVALAPARTLVKIPHNQSWQDAAATWMAFATAWTGLIDIARLSAGRTVLITAASSSTGLAAIQIARKVGATPVALTRTSAKAAALFEAGAAQIIATEEQDLVAEVARLTVGKGANVVFDAVGGPTFEKLTEATAIGGLLIVYGRLSPEATPLPLAQVLWKDLTVRGFGLPTTVARDEKLAAPKKFIGEGFASGELRPIIAKPFPLDEIVAAHRYIEAGAQFGKVVVTV</sequence>
<dbReference type="Proteomes" id="UP000183208">
    <property type="component" value="Unassembled WGS sequence"/>
</dbReference>
<dbReference type="SMART" id="SM00829">
    <property type="entry name" value="PKS_ER"/>
    <property type="match status" value="1"/>
</dbReference>
<dbReference type="InterPro" id="IPR013149">
    <property type="entry name" value="ADH-like_C"/>
</dbReference>
<dbReference type="EMBL" id="FNTI01000001">
    <property type="protein sequence ID" value="SED76435.1"/>
    <property type="molecule type" value="Genomic_DNA"/>
</dbReference>
<dbReference type="AlphaFoldDB" id="A0A1H5DBY8"/>
<dbReference type="InterPro" id="IPR013154">
    <property type="entry name" value="ADH-like_N"/>
</dbReference>
<dbReference type="SUPFAM" id="SSF51735">
    <property type="entry name" value="NAD(P)-binding Rossmann-fold domains"/>
    <property type="match status" value="1"/>
</dbReference>
<feature type="domain" description="Enoyl reductase (ER)" evidence="3">
    <location>
        <begin position="11"/>
        <end position="325"/>
    </location>
</feature>
<proteinExistence type="predicted"/>
<evidence type="ECO:0000256" key="2">
    <source>
        <dbReference type="ARBA" id="ARBA00023002"/>
    </source>
</evidence>
<dbReference type="SUPFAM" id="SSF50129">
    <property type="entry name" value="GroES-like"/>
    <property type="match status" value="1"/>
</dbReference>
<dbReference type="PANTHER" id="PTHR48106:SF5">
    <property type="entry name" value="ZINC-CONTAINING ALCOHOL DEHYDROGENASE"/>
    <property type="match status" value="1"/>
</dbReference>
<gene>
    <name evidence="4" type="ORF">SAMN05444171_5081</name>
</gene>
<accession>A0A1H5DBY8</accession>
<evidence type="ECO:0000256" key="1">
    <source>
        <dbReference type="ARBA" id="ARBA00022857"/>
    </source>
</evidence>
<dbReference type="InterPro" id="IPR020843">
    <property type="entry name" value="ER"/>
</dbReference>
<dbReference type="GO" id="GO:0070402">
    <property type="term" value="F:NADPH binding"/>
    <property type="evidence" value="ECO:0007669"/>
    <property type="project" value="TreeGrafter"/>
</dbReference>
<dbReference type="Gene3D" id="3.40.50.720">
    <property type="entry name" value="NAD(P)-binding Rossmann-like Domain"/>
    <property type="match status" value="1"/>
</dbReference>
<dbReference type="GO" id="GO:0016651">
    <property type="term" value="F:oxidoreductase activity, acting on NAD(P)H"/>
    <property type="evidence" value="ECO:0007669"/>
    <property type="project" value="TreeGrafter"/>
</dbReference>
<reference evidence="4 5" key="1">
    <citation type="submission" date="2016-10" db="EMBL/GenBank/DDBJ databases">
        <authorList>
            <person name="de Groot N.N."/>
        </authorList>
    </citation>
    <scope>NUCLEOTIDE SEQUENCE [LARGE SCALE GENOMIC DNA]</scope>
    <source>
        <strain evidence="4 5">GAS522</strain>
    </source>
</reference>
<dbReference type="PANTHER" id="PTHR48106">
    <property type="entry name" value="QUINONE OXIDOREDUCTASE PIG3-RELATED"/>
    <property type="match status" value="1"/>
</dbReference>
<dbReference type="Pfam" id="PF00107">
    <property type="entry name" value="ADH_zinc_N"/>
    <property type="match status" value="1"/>
</dbReference>
<dbReference type="RefSeq" id="WP_074824897.1">
    <property type="nucleotide sequence ID" value="NZ_FNTI01000001.1"/>
</dbReference>
<evidence type="ECO:0000313" key="5">
    <source>
        <dbReference type="Proteomes" id="UP000183208"/>
    </source>
</evidence>
<evidence type="ECO:0000313" key="4">
    <source>
        <dbReference type="EMBL" id="SED76435.1"/>
    </source>
</evidence>
<protein>
    <submittedName>
        <fullName evidence="4">NADPH:quinone reductase</fullName>
    </submittedName>
</protein>
<keyword evidence="1" id="KW-0521">NADP</keyword>
<dbReference type="Pfam" id="PF08240">
    <property type="entry name" value="ADH_N"/>
    <property type="match status" value="1"/>
</dbReference>
<dbReference type="InterPro" id="IPR036291">
    <property type="entry name" value="NAD(P)-bd_dom_sf"/>
</dbReference>
<evidence type="ECO:0000259" key="3">
    <source>
        <dbReference type="SMART" id="SM00829"/>
    </source>
</evidence>
<keyword evidence="2" id="KW-0560">Oxidoreductase</keyword>
<name>A0A1H5DBY8_9BRAD</name>